<evidence type="ECO:0000256" key="1">
    <source>
        <dbReference type="SAM" id="Phobius"/>
    </source>
</evidence>
<reference evidence="2" key="1">
    <citation type="journal article" date="2021" name="PeerJ">
        <title>Extensive microbial diversity within the chicken gut microbiome revealed by metagenomics and culture.</title>
        <authorList>
            <person name="Gilroy R."/>
            <person name="Ravi A."/>
            <person name="Getino M."/>
            <person name="Pursley I."/>
            <person name="Horton D.L."/>
            <person name="Alikhan N.F."/>
            <person name="Baker D."/>
            <person name="Gharbi K."/>
            <person name="Hall N."/>
            <person name="Watson M."/>
            <person name="Adriaenssens E.M."/>
            <person name="Foster-Nyarko E."/>
            <person name="Jarju S."/>
            <person name="Secka A."/>
            <person name="Antonio M."/>
            <person name="Oren A."/>
            <person name="Chaudhuri R.R."/>
            <person name="La Ragione R."/>
            <person name="Hildebrand F."/>
            <person name="Pallen M.J."/>
        </authorList>
    </citation>
    <scope>NUCLEOTIDE SEQUENCE</scope>
    <source>
        <strain evidence="2">CHK180-15479</strain>
    </source>
</reference>
<sequence>MKGIESKRKAGHLTEREKILLGILGILLVWTGAIRLVIGPAGKEMEELRRTMAAEKERRAEMAAYVRQADLLSEYRDRPDQAEDFFYIGLDSAFIDSDLQALAAEAGVEIWKLESREPVTEQDGIFEVHVLLDIRCGNMDALSRMAGEIDRREKSVFLKALSAEENEEGMLEGRMEVVYCYAEEKPQGRTGVHTD</sequence>
<dbReference type="EMBL" id="DWWT01000034">
    <property type="protein sequence ID" value="HJC06089.1"/>
    <property type="molecule type" value="Genomic_DNA"/>
</dbReference>
<gene>
    <name evidence="2" type="ORF">H9704_08030</name>
</gene>
<accession>A0A9D2MZ80</accession>
<evidence type="ECO:0000313" key="2">
    <source>
        <dbReference type="EMBL" id="HJC06089.1"/>
    </source>
</evidence>
<dbReference type="AlphaFoldDB" id="A0A9D2MZ80"/>
<evidence type="ECO:0000313" key="3">
    <source>
        <dbReference type="Proteomes" id="UP000823910"/>
    </source>
</evidence>
<reference evidence="2" key="2">
    <citation type="submission" date="2021-04" db="EMBL/GenBank/DDBJ databases">
        <authorList>
            <person name="Gilroy R."/>
        </authorList>
    </citation>
    <scope>NUCLEOTIDE SEQUENCE</scope>
    <source>
        <strain evidence="2">CHK180-15479</strain>
    </source>
</reference>
<comment type="caution">
    <text evidence="2">The sequence shown here is derived from an EMBL/GenBank/DDBJ whole genome shotgun (WGS) entry which is preliminary data.</text>
</comment>
<keyword evidence="1" id="KW-0812">Transmembrane</keyword>
<organism evidence="2 3">
    <name type="scientific">Candidatus Enterocloster excrementipullorum</name>
    <dbReference type="NCBI Taxonomy" id="2838559"/>
    <lineage>
        <taxon>Bacteria</taxon>
        <taxon>Bacillati</taxon>
        <taxon>Bacillota</taxon>
        <taxon>Clostridia</taxon>
        <taxon>Lachnospirales</taxon>
        <taxon>Lachnospiraceae</taxon>
        <taxon>Enterocloster</taxon>
    </lineage>
</organism>
<name>A0A9D2MZ80_9FIRM</name>
<keyword evidence="1" id="KW-0472">Membrane</keyword>
<protein>
    <submittedName>
        <fullName evidence="2">Uncharacterized protein</fullName>
    </submittedName>
</protein>
<keyword evidence="1" id="KW-1133">Transmembrane helix</keyword>
<dbReference type="Proteomes" id="UP000823910">
    <property type="component" value="Unassembled WGS sequence"/>
</dbReference>
<proteinExistence type="predicted"/>
<feature type="transmembrane region" description="Helical" evidence="1">
    <location>
        <begin position="20"/>
        <end position="38"/>
    </location>
</feature>